<dbReference type="GO" id="GO:0005524">
    <property type="term" value="F:ATP binding"/>
    <property type="evidence" value="ECO:0007669"/>
    <property type="project" value="InterPro"/>
</dbReference>
<evidence type="ECO:0000256" key="1">
    <source>
        <dbReference type="ARBA" id="ARBA00011040"/>
    </source>
</evidence>
<evidence type="ECO:0000313" key="4">
    <source>
        <dbReference type="Proteomes" id="UP001163687"/>
    </source>
</evidence>
<dbReference type="InterPro" id="IPR027417">
    <property type="entry name" value="P-loop_NTPase"/>
</dbReference>
<dbReference type="InterPro" id="IPR016300">
    <property type="entry name" value="ATPase_ArsA/GET3"/>
</dbReference>
<keyword evidence="4" id="KW-1185">Reference proteome</keyword>
<feature type="domain" description="ArsA/GET3 Anion-transporting ATPase-like" evidence="2">
    <location>
        <begin position="15"/>
        <end position="329"/>
    </location>
</feature>
<dbReference type="InterPro" id="IPR025723">
    <property type="entry name" value="ArsA/GET3_ATPase-like"/>
</dbReference>
<dbReference type="NCBIfam" id="TIGR00345">
    <property type="entry name" value="GET3_arsA_TRC40"/>
    <property type="match status" value="1"/>
</dbReference>
<accession>A0AA35CP74</accession>
<dbReference type="AlphaFoldDB" id="A0AA35CP74"/>
<evidence type="ECO:0000313" key="3">
    <source>
        <dbReference type="EMBL" id="BDG61076.1"/>
    </source>
</evidence>
<dbReference type="Pfam" id="PF02374">
    <property type="entry name" value="ArsA_ATPase"/>
    <property type="match status" value="1"/>
</dbReference>
<comment type="similarity">
    <text evidence="1">Belongs to the arsA ATPase family.</text>
</comment>
<sequence length="341" mass="38581">MQHITDFLRAHPDLRYIFTGGKGGVGKTIGAAALAYQFAQEGKRTLLASLNPVHSLTSVFGQDLSGGQIKQVQGVPNLYAVEVDASDVVARYRENIAVRVREFLKYADIPVDSKPFVDIAVTNPAFEESAMFDKMVDIMLQEGQQYDKLVFDTAAVANAIRLIGLSKIYGLWLQRMIESRKEALSLRVQLSFRKEKIMEEVKKDPMLADLIGMNERFERVKKVLIDPEKTAFFFVTLPLMLPISVVTRFIKQVTAYDIPVGGVVVNGVISREEADRARDDEYLQNKFREQANYLRIIQEQLGDLVRCYVPLYKSEIHGLDALRQAARDMFDPDQEWALALV</sequence>
<organism evidence="3 4">
    <name type="scientific">Caldinitratiruptor microaerophilus</name>
    <dbReference type="NCBI Taxonomy" id="671077"/>
    <lineage>
        <taxon>Bacteria</taxon>
        <taxon>Bacillati</taxon>
        <taxon>Bacillota</taxon>
        <taxon>Clostridia</taxon>
        <taxon>Eubacteriales</taxon>
        <taxon>Symbiobacteriaceae</taxon>
        <taxon>Caldinitratiruptor</taxon>
    </lineage>
</organism>
<dbReference type="Proteomes" id="UP001163687">
    <property type="component" value="Chromosome"/>
</dbReference>
<gene>
    <name evidence="3" type="ORF">caldi_21660</name>
</gene>
<proteinExistence type="inferred from homology"/>
<evidence type="ECO:0000259" key="2">
    <source>
        <dbReference type="Pfam" id="PF02374"/>
    </source>
</evidence>
<dbReference type="PANTHER" id="PTHR10803:SF3">
    <property type="entry name" value="ATPASE GET3"/>
    <property type="match status" value="1"/>
</dbReference>
<dbReference type="RefSeq" id="WP_264841755.1">
    <property type="nucleotide sequence ID" value="NZ_AP025628.1"/>
</dbReference>
<dbReference type="Gene3D" id="3.40.50.300">
    <property type="entry name" value="P-loop containing nucleotide triphosphate hydrolases"/>
    <property type="match status" value="1"/>
</dbReference>
<dbReference type="KEGG" id="cmic:caldi_21660"/>
<dbReference type="SUPFAM" id="SSF52540">
    <property type="entry name" value="P-loop containing nucleoside triphosphate hydrolases"/>
    <property type="match status" value="1"/>
</dbReference>
<dbReference type="PANTHER" id="PTHR10803">
    <property type="entry name" value="ARSENICAL PUMP-DRIVING ATPASE ARSENITE-TRANSLOCATING ATPASE"/>
    <property type="match status" value="1"/>
</dbReference>
<dbReference type="EMBL" id="AP025628">
    <property type="protein sequence ID" value="BDG61076.1"/>
    <property type="molecule type" value="Genomic_DNA"/>
</dbReference>
<name>A0AA35CP74_9FIRM</name>
<dbReference type="CDD" id="cd02035">
    <property type="entry name" value="ArsA"/>
    <property type="match status" value="1"/>
</dbReference>
<dbReference type="GO" id="GO:0016887">
    <property type="term" value="F:ATP hydrolysis activity"/>
    <property type="evidence" value="ECO:0007669"/>
    <property type="project" value="InterPro"/>
</dbReference>
<reference evidence="3" key="1">
    <citation type="submission" date="2022-03" db="EMBL/GenBank/DDBJ databases">
        <title>Complete genome sequence of Caldinitratiruptor microaerophilus.</title>
        <authorList>
            <person name="Mukaiyama R."/>
            <person name="Nishiyama T."/>
            <person name="Ueda K."/>
        </authorList>
    </citation>
    <scope>NUCLEOTIDE SEQUENCE</scope>
    <source>
        <strain evidence="3">JCM 16183</strain>
    </source>
</reference>
<protein>
    <submittedName>
        <fullName evidence="3">Arsenic transporter ATPase</fullName>
    </submittedName>
</protein>